<accession>A0ABT9MYB8</accession>
<dbReference type="RefSeq" id="WP_306833011.1">
    <property type="nucleotide sequence ID" value="NZ_JAUSRA010000001.1"/>
</dbReference>
<organism evidence="1 2">
    <name type="scientific">Catenuloplanes nepalensis</name>
    <dbReference type="NCBI Taxonomy" id="587533"/>
    <lineage>
        <taxon>Bacteria</taxon>
        <taxon>Bacillati</taxon>
        <taxon>Actinomycetota</taxon>
        <taxon>Actinomycetes</taxon>
        <taxon>Micromonosporales</taxon>
        <taxon>Micromonosporaceae</taxon>
        <taxon>Catenuloplanes</taxon>
    </lineage>
</organism>
<name>A0ABT9MYB8_9ACTN</name>
<sequence length="363" mass="39559">MSENILALRQAVGWEGAESAVDWRILETEIGIPFPREYRALVDAFPPGEFQTFLKVLHPAAFAGAAEFRREIAGYAAIVADWAREQPGTHRVYPTGDGLIPWAIVGFDYVLCWQPGAGHPDTWPTIICSSGREPWPVVNLPTAAAVAAVVTVPPVIEVLAYIAEEVQPPEFTPLDGFEPAPEEGVSKPDGHYWIEQLQPYTPRILESVSARTLAPLVQAVAVRGFSPNKLFTRARQMLPSDYRNIVATLGVVTVGPARLCVPDGSDHDFFAVGEALSKRVAAERKRGEGPHGTIHPESDGLMPWGRLDGGGYLGWARISGDSYEWPVVALDASLRHHVAYPMSVSRFLYELATNPDGVVLPPA</sequence>
<evidence type="ECO:0000313" key="1">
    <source>
        <dbReference type="EMBL" id="MDP9796434.1"/>
    </source>
</evidence>
<proteinExistence type="predicted"/>
<protein>
    <recommendedName>
        <fullName evidence="3">Knr4/Smi1-like domain-containing protein</fullName>
    </recommendedName>
</protein>
<dbReference type="EMBL" id="JAUSRA010000001">
    <property type="protein sequence ID" value="MDP9796434.1"/>
    <property type="molecule type" value="Genomic_DNA"/>
</dbReference>
<evidence type="ECO:0008006" key="3">
    <source>
        <dbReference type="Google" id="ProtNLM"/>
    </source>
</evidence>
<gene>
    <name evidence="1" type="ORF">J2S43_004946</name>
</gene>
<comment type="caution">
    <text evidence="1">The sequence shown here is derived from an EMBL/GenBank/DDBJ whole genome shotgun (WGS) entry which is preliminary data.</text>
</comment>
<keyword evidence="2" id="KW-1185">Reference proteome</keyword>
<reference evidence="1 2" key="1">
    <citation type="submission" date="2023-07" db="EMBL/GenBank/DDBJ databases">
        <title>Sequencing the genomes of 1000 actinobacteria strains.</title>
        <authorList>
            <person name="Klenk H.-P."/>
        </authorList>
    </citation>
    <scope>NUCLEOTIDE SEQUENCE [LARGE SCALE GENOMIC DNA]</scope>
    <source>
        <strain evidence="1 2">DSM 44710</strain>
    </source>
</reference>
<dbReference type="Proteomes" id="UP001240984">
    <property type="component" value="Unassembled WGS sequence"/>
</dbReference>
<evidence type="ECO:0000313" key="2">
    <source>
        <dbReference type="Proteomes" id="UP001240984"/>
    </source>
</evidence>